<evidence type="ECO:0000259" key="3">
    <source>
        <dbReference type="Pfam" id="PF14361"/>
    </source>
</evidence>
<dbReference type="InterPro" id="IPR025736">
    <property type="entry name" value="PucR_C-HTH_dom"/>
</dbReference>
<proteinExistence type="inferred from homology"/>
<dbReference type="InterPro" id="IPR051448">
    <property type="entry name" value="CdaR-like_regulators"/>
</dbReference>
<sequence>MVHAADEPHHTRDTRDDASRLGARLLGRVDELGVALANTVRDRVEFYRDSALVSPEALRTSCIAHLKYVFLALSGDTTLELSAAEATGRHRAELGVPLPEVLAAYRVGLRRIWDLVGAEANATGVSKKVLQDITSHAVVAHDLFAQAAATAFHAEMNQQILDQEQRRIALLDALLVGHVTEQQTLWETADLVGLPTIGPYVVIAAHVADVGTPALPRVAERLSSRGIQSAWLLRHDFHIGVAALRESTHHDHLIAVLSQFASSPVGVSPPYNELAKTAEALRLARIASLSATTGSRVVVFDEAPLAVAAVSAPEVMTLLAQRILGPLDSMHGVDRNTLLDTLIAWVDAGGSTTGAATSLYLHPNTVRQRLNKVEKLTARSLTNPSDIAEIRLALEIVKRLPTPAPR</sequence>
<dbReference type="Pfam" id="PF17853">
    <property type="entry name" value="GGDEF_2"/>
    <property type="match status" value="1"/>
</dbReference>
<dbReference type="InterPro" id="IPR025751">
    <property type="entry name" value="RsbRD_N_dom"/>
</dbReference>
<feature type="domain" description="CdaR GGDEF-like" evidence="4">
    <location>
        <begin position="182"/>
        <end position="287"/>
    </location>
</feature>
<dbReference type="AlphaFoldDB" id="A0A1N7HFD5"/>
<evidence type="ECO:0000259" key="2">
    <source>
        <dbReference type="Pfam" id="PF13556"/>
    </source>
</evidence>
<gene>
    <name evidence="5" type="ORF">SAMN05445060_4110</name>
</gene>
<dbReference type="InterPro" id="IPR041522">
    <property type="entry name" value="CdaR_GGDEF"/>
</dbReference>
<accession>A0A1N7HFD5</accession>
<evidence type="ECO:0000313" key="6">
    <source>
        <dbReference type="Proteomes" id="UP000186218"/>
    </source>
</evidence>
<organism evidence="5 6">
    <name type="scientific">Williamsia sterculiae</name>
    <dbReference type="NCBI Taxonomy" id="1344003"/>
    <lineage>
        <taxon>Bacteria</taxon>
        <taxon>Bacillati</taxon>
        <taxon>Actinomycetota</taxon>
        <taxon>Actinomycetes</taxon>
        <taxon>Mycobacteriales</taxon>
        <taxon>Nocardiaceae</taxon>
        <taxon>Williamsia</taxon>
    </lineage>
</organism>
<dbReference type="EMBL" id="FTNT01000016">
    <property type="protein sequence ID" value="SIS23390.1"/>
    <property type="molecule type" value="Genomic_DNA"/>
</dbReference>
<dbReference type="InterPro" id="IPR042070">
    <property type="entry name" value="PucR_C-HTH_sf"/>
</dbReference>
<evidence type="ECO:0000256" key="1">
    <source>
        <dbReference type="ARBA" id="ARBA00006754"/>
    </source>
</evidence>
<feature type="domain" description="RsbT co-antagonist protein RsbRD N-terminal" evidence="3">
    <location>
        <begin position="33"/>
        <end position="167"/>
    </location>
</feature>
<dbReference type="RefSeq" id="WP_083710494.1">
    <property type="nucleotide sequence ID" value="NZ_FTNT01000016.1"/>
</dbReference>
<reference evidence="5 6" key="1">
    <citation type="submission" date="2017-01" db="EMBL/GenBank/DDBJ databases">
        <authorList>
            <person name="Mah S.A."/>
            <person name="Swanson W.J."/>
            <person name="Moy G.W."/>
            <person name="Vacquier V.D."/>
        </authorList>
    </citation>
    <scope>NUCLEOTIDE SEQUENCE [LARGE SCALE GENOMIC DNA]</scope>
    <source>
        <strain evidence="5 6">CPCC 203464</strain>
    </source>
</reference>
<dbReference type="STRING" id="1344003.SAMN05445060_4110"/>
<protein>
    <submittedName>
        <fullName evidence="5">PucR C-terminal helix-turn-helix domain-containing protein</fullName>
    </submittedName>
</protein>
<keyword evidence="6" id="KW-1185">Reference proteome</keyword>
<dbReference type="PANTHER" id="PTHR33744">
    <property type="entry name" value="CARBOHYDRATE DIACID REGULATOR"/>
    <property type="match status" value="1"/>
</dbReference>
<dbReference type="Pfam" id="PF13556">
    <property type="entry name" value="HTH_30"/>
    <property type="match status" value="1"/>
</dbReference>
<evidence type="ECO:0000313" key="5">
    <source>
        <dbReference type="EMBL" id="SIS23390.1"/>
    </source>
</evidence>
<dbReference type="OrthoDB" id="33973at2"/>
<dbReference type="PANTHER" id="PTHR33744:SF1">
    <property type="entry name" value="DNA-BINDING TRANSCRIPTIONAL ACTIVATOR ADER"/>
    <property type="match status" value="1"/>
</dbReference>
<dbReference type="Pfam" id="PF14361">
    <property type="entry name" value="RsbRD_N"/>
    <property type="match status" value="1"/>
</dbReference>
<feature type="domain" description="PucR C-terminal helix-turn-helix" evidence="2">
    <location>
        <begin position="338"/>
        <end position="396"/>
    </location>
</feature>
<dbReference type="Proteomes" id="UP000186218">
    <property type="component" value="Unassembled WGS sequence"/>
</dbReference>
<name>A0A1N7HFD5_9NOCA</name>
<dbReference type="Gene3D" id="1.10.10.2840">
    <property type="entry name" value="PucR C-terminal helix-turn-helix domain"/>
    <property type="match status" value="1"/>
</dbReference>
<comment type="similarity">
    <text evidence="1">Belongs to the CdaR family.</text>
</comment>
<evidence type="ECO:0000259" key="4">
    <source>
        <dbReference type="Pfam" id="PF17853"/>
    </source>
</evidence>